<keyword evidence="5" id="KW-1185">Reference proteome</keyword>
<feature type="region of interest" description="Disordered" evidence="2">
    <location>
        <begin position="1"/>
        <end position="26"/>
    </location>
</feature>
<evidence type="ECO:0000256" key="1">
    <source>
        <dbReference type="ARBA" id="ARBA00005446"/>
    </source>
</evidence>
<evidence type="ECO:0000259" key="3">
    <source>
        <dbReference type="PROSITE" id="PS51192"/>
    </source>
</evidence>
<feature type="non-terminal residue" evidence="4">
    <location>
        <position position="1073"/>
    </location>
</feature>
<organism evidence="4 5">
    <name type="scientific">Friedmanniomyces simplex</name>
    <dbReference type="NCBI Taxonomy" id="329884"/>
    <lineage>
        <taxon>Eukaryota</taxon>
        <taxon>Fungi</taxon>
        <taxon>Dikarya</taxon>
        <taxon>Ascomycota</taxon>
        <taxon>Pezizomycotina</taxon>
        <taxon>Dothideomycetes</taxon>
        <taxon>Dothideomycetidae</taxon>
        <taxon>Mycosphaerellales</taxon>
        <taxon>Teratosphaeriaceae</taxon>
        <taxon>Friedmanniomyces</taxon>
    </lineage>
</organism>
<dbReference type="SMART" id="SM00487">
    <property type="entry name" value="DEXDc"/>
    <property type="match status" value="1"/>
</dbReference>
<evidence type="ECO:0000313" key="4">
    <source>
        <dbReference type="EMBL" id="TKA62489.1"/>
    </source>
</evidence>
<feature type="domain" description="Helicase ATP-binding" evidence="3">
    <location>
        <begin position="783"/>
        <end position="940"/>
    </location>
</feature>
<evidence type="ECO:0000313" key="5">
    <source>
        <dbReference type="Proteomes" id="UP000309340"/>
    </source>
</evidence>
<dbReference type="InterPro" id="IPR014001">
    <property type="entry name" value="Helicase_ATP-bd"/>
</dbReference>
<gene>
    <name evidence="4" type="ORF">B0A55_12445</name>
</gene>
<proteinExistence type="inferred from homology"/>
<accession>A0A4V5ND97</accession>
<dbReference type="Proteomes" id="UP000309340">
    <property type="component" value="Unassembled WGS sequence"/>
</dbReference>
<dbReference type="InterPro" id="IPR027417">
    <property type="entry name" value="P-loop_NTPase"/>
</dbReference>
<dbReference type="OrthoDB" id="2608216at2759"/>
<dbReference type="Gene3D" id="3.40.50.300">
    <property type="entry name" value="P-loop containing nucleotide triphosphate hydrolases"/>
    <property type="match status" value="2"/>
</dbReference>
<dbReference type="GO" id="GO:0043138">
    <property type="term" value="F:3'-5' DNA helicase activity"/>
    <property type="evidence" value="ECO:0007669"/>
    <property type="project" value="TreeGrafter"/>
</dbReference>
<dbReference type="GO" id="GO:0005694">
    <property type="term" value="C:chromosome"/>
    <property type="evidence" value="ECO:0007669"/>
    <property type="project" value="TreeGrafter"/>
</dbReference>
<feature type="compositionally biased region" description="Basic residues" evidence="2">
    <location>
        <begin position="1"/>
        <end position="17"/>
    </location>
</feature>
<name>A0A4V5ND97_9PEZI</name>
<dbReference type="AlphaFoldDB" id="A0A4V5ND97"/>
<comment type="caution">
    <text evidence="4">The sequence shown here is derived from an EMBL/GenBank/DDBJ whole genome shotgun (WGS) entry which is preliminary data.</text>
</comment>
<dbReference type="GO" id="GO:0005737">
    <property type="term" value="C:cytoplasm"/>
    <property type="evidence" value="ECO:0007669"/>
    <property type="project" value="TreeGrafter"/>
</dbReference>
<sequence length="1073" mass="122039">MQEHCRHAHGWVNKRKRGGDVPSSHAKMSNEMWEKNRACQRFFKVGKWQRYFEVTAGCTQDRTETSERHTHAFFRKLEEDMAQTDRDAAEEANRVQGFDEHRCTVVPCLRETGIVDHLRGLKKDEIRAAIALPPSDEGGYLREVVKATEDLLRDALQRCFDGPECMLTWPCRVVLNRFQSSQVEAMGRTRAFDPHKDAGSLKAYFRVAQQILVYFDRVAASEDYFFSHEPDEESVLLEDMLEPTDEQLAVWGAIRRLAQEEATSESGDDDHRLRDRLLWMLLISHETGSRRYESPLLSFCALLSIKPRTQGWMEPGNFNSHLSAMIWVVQLLIFYDSARKEQRGEGRTLGLVKRCCERYLQQTVKAPMGEILRWRLLLFRVSKDSVGDHEASWDKDEQVLTYEDTELHMHQIPTLLLSEYHLCQQLLYDDLMLGQKDVCHMQSWTLRDGPDVDTVGWTFTQHRDNAHLLQGSDRALLAAIERSQPLCRLFLVDGRRSPGGLAWRDAALAAYEGTVQVFSSVSPFSSMSAARRRSITLRHDRVMIHVKYHKGQQQTGRCKENIRFLAHPVGELLLDYLVYVMPLRQVFLRQQSPGALASPFLWEKGGKVWADGRLSRALEDASCRADIPRLHVANWRQMTVAIVKTKFANQIGCFAADSDDEDAEEMDDTIKTMTKQRNQKTQTVNRADANQTGASFGNVWDGLIRMNLRASTLWHEFWGVETMLKGKKRGRAAEESRLTKRVAMGVYRPRTPWSPEALLGGAKKLYGNDGMGWKSAEQEQALTTIMSWTEQVVAILPTGAGKSLLFMLPCTLPDAGITVLVVPLVSLRGDLLRRLRELRIDHIEWSSGERRESGLVLVTAEAASTKDFMIYARALIAQQELDRIVVDECHLTVTAVSYRESIVDLTLIRSLRTQFVYLTATLPPSMYADFEERNYLVHPIVIQASSNRPNLFSMVRKIKTGNGGLLEQAAAEAQDAWTRSNLFNVSQDKIILYVRTPDEANELASLLDCAVYTARSGSAVDRGKIVAEWIKSTDQPYIVASIAFAEGFDYPHIRLVINVNERESLVLFAQESG</sequence>
<dbReference type="SUPFAM" id="SSF52540">
    <property type="entry name" value="P-loop containing nucleoside triphosphate hydrolases"/>
    <property type="match status" value="1"/>
</dbReference>
<dbReference type="PROSITE" id="PS51192">
    <property type="entry name" value="HELICASE_ATP_BIND_1"/>
    <property type="match status" value="1"/>
</dbReference>
<dbReference type="PANTHER" id="PTHR13710:SF154">
    <property type="entry name" value="RECQ HELICASE, PUTATIVE (AFU_ORTHOLOGUE AFUA_6G14720)-RELATED"/>
    <property type="match status" value="1"/>
</dbReference>
<reference evidence="4 5" key="1">
    <citation type="submission" date="2017-03" db="EMBL/GenBank/DDBJ databases">
        <title>Genomes of endolithic fungi from Antarctica.</title>
        <authorList>
            <person name="Coleine C."/>
            <person name="Masonjones S."/>
            <person name="Stajich J.E."/>
        </authorList>
    </citation>
    <scope>NUCLEOTIDE SEQUENCE [LARGE SCALE GENOMIC DNA]</scope>
    <source>
        <strain evidence="4 5">CCFEE 5184</strain>
    </source>
</reference>
<comment type="similarity">
    <text evidence="1">Belongs to the helicase family. RecQ subfamily.</text>
</comment>
<dbReference type="GO" id="GO:0003676">
    <property type="term" value="F:nucleic acid binding"/>
    <property type="evidence" value="ECO:0007669"/>
    <property type="project" value="InterPro"/>
</dbReference>
<dbReference type="GO" id="GO:0000724">
    <property type="term" value="P:double-strand break repair via homologous recombination"/>
    <property type="evidence" value="ECO:0007669"/>
    <property type="project" value="TreeGrafter"/>
</dbReference>
<dbReference type="PANTHER" id="PTHR13710">
    <property type="entry name" value="DNA HELICASE RECQ FAMILY MEMBER"/>
    <property type="match status" value="1"/>
</dbReference>
<dbReference type="EMBL" id="NAJQ01001068">
    <property type="protein sequence ID" value="TKA62489.1"/>
    <property type="molecule type" value="Genomic_DNA"/>
</dbReference>
<dbReference type="GO" id="GO:0005524">
    <property type="term" value="F:ATP binding"/>
    <property type="evidence" value="ECO:0007669"/>
    <property type="project" value="InterPro"/>
</dbReference>
<dbReference type="InterPro" id="IPR011545">
    <property type="entry name" value="DEAD/DEAH_box_helicase_dom"/>
</dbReference>
<dbReference type="GO" id="GO:0009378">
    <property type="term" value="F:four-way junction helicase activity"/>
    <property type="evidence" value="ECO:0007669"/>
    <property type="project" value="TreeGrafter"/>
</dbReference>
<dbReference type="STRING" id="329884.A0A4V5ND97"/>
<evidence type="ECO:0000256" key="2">
    <source>
        <dbReference type="SAM" id="MobiDB-lite"/>
    </source>
</evidence>
<protein>
    <recommendedName>
        <fullName evidence="3">Helicase ATP-binding domain-containing protein</fullName>
    </recommendedName>
</protein>
<dbReference type="Pfam" id="PF00270">
    <property type="entry name" value="DEAD"/>
    <property type="match status" value="1"/>
</dbReference>